<dbReference type="AlphaFoldDB" id="A0A2G3A9A6"/>
<dbReference type="GO" id="GO:0055085">
    <property type="term" value="P:transmembrane transport"/>
    <property type="evidence" value="ECO:0000318"/>
    <property type="project" value="GO_Central"/>
</dbReference>
<gene>
    <name evidence="5" type="ORF">T459_05901</name>
</gene>
<dbReference type="GO" id="GO:0016020">
    <property type="term" value="C:membrane"/>
    <property type="evidence" value="ECO:0007669"/>
    <property type="project" value="UniProtKB-SubCell"/>
</dbReference>
<keyword evidence="3" id="KW-0472">Membrane</keyword>
<evidence type="ECO:0000313" key="6">
    <source>
        <dbReference type="Proteomes" id="UP000222542"/>
    </source>
</evidence>
<comment type="subcellular location">
    <subcellularLocation>
        <location evidence="1">Membrane</location>
    </subcellularLocation>
</comment>
<dbReference type="GO" id="GO:0022857">
    <property type="term" value="F:transmembrane transporter activity"/>
    <property type="evidence" value="ECO:0000318"/>
    <property type="project" value="GO_Central"/>
</dbReference>
<dbReference type="Proteomes" id="UP000222542">
    <property type="component" value="Unassembled WGS sequence"/>
</dbReference>
<protein>
    <submittedName>
        <fullName evidence="5">Uncharacterized protein</fullName>
    </submittedName>
</protein>
<keyword evidence="2" id="KW-0812">Transmembrane</keyword>
<reference evidence="5 6" key="2">
    <citation type="journal article" date="2017" name="Genome Biol.">
        <title>New reference genome sequences of hot pepper reveal the massive evolution of plant disease-resistance genes by retroduplication.</title>
        <authorList>
            <person name="Kim S."/>
            <person name="Park J."/>
            <person name="Yeom S.I."/>
            <person name="Kim Y.M."/>
            <person name="Seo E."/>
            <person name="Kim K.T."/>
            <person name="Kim M.S."/>
            <person name="Lee J.M."/>
            <person name="Cheong K."/>
            <person name="Shin H.S."/>
            <person name="Kim S.B."/>
            <person name="Han K."/>
            <person name="Lee J."/>
            <person name="Park M."/>
            <person name="Lee H.A."/>
            <person name="Lee H.Y."/>
            <person name="Lee Y."/>
            <person name="Oh S."/>
            <person name="Lee J.H."/>
            <person name="Choi E."/>
            <person name="Choi E."/>
            <person name="Lee S.E."/>
            <person name="Jeon J."/>
            <person name="Kim H."/>
            <person name="Choi G."/>
            <person name="Song H."/>
            <person name="Lee J."/>
            <person name="Lee S.C."/>
            <person name="Kwon J.K."/>
            <person name="Lee H.Y."/>
            <person name="Koo N."/>
            <person name="Hong Y."/>
            <person name="Kim R.W."/>
            <person name="Kang W.H."/>
            <person name="Huh J.H."/>
            <person name="Kang B.C."/>
            <person name="Yang T.J."/>
            <person name="Lee Y.H."/>
            <person name="Bennetzen J.L."/>
            <person name="Choi D."/>
        </authorList>
    </citation>
    <scope>NUCLEOTIDE SEQUENCE [LARGE SCALE GENOMIC DNA]</scope>
    <source>
        <strain evidence="6">cv. CM334</strain>
    </source>
</reference>
<organism evidence="5 6">
    <name type="scientific">Capsicum annuum</name>
    <name type="common">Capsicum pepper</name>
    <dbReference type="NCBI Taxonomy" id="4072"/>
    <lineage>
        <taxon>Eukaryota</taxon>
        <taxon>Viridiplantae</taxon>
        <taxon>Streptophyta</taxon>
        <taxon>Embryophyta</taxon>
        <taxon>Tracheophyta</taxon>
        <taxon>Spermatophyta</taxon>
        <taxon>Magnoliopsida</taxon>
        <taxon>eudicotyledons</taxon>
        <taxon>Gunneridae</taxon>
        <taxon>Pentapetalae</taxon>
        <taxon>asterids</taxon>
        <taxon>lamiids</taxon>
        <taxon>Solanales</taxon>
        <taxon>Solanaceae</taxon>
        <taxon>Solanoideae</taxon>
        <taxon>Capsiceae</taxon>
        <taxon>Capsicum</taxon>
    </lineage>
</organism>
<dbReference type="Gene3D" id="1.50.40.10">
    <property type="entry name" value="Mitochondrial carrier domain"/>
    <property type="match status" value="1"/>
</dbReference>
<evidence type="ECO:0000313" key="5">
    <source>
        <dbReference type="EMBL" id="PHT90788.1"/>
    </source>
</evidence>
<sequence length="138" mass="15734">MCFATHFLKLLLLPKSEFFSAVSDPAETYLELVVTSEGLLMIYSGLKPSLLEIAMTQGVYYYFYQVFKNKVKAITTADKKRGQGDGSAGMFSWLVCRLIHKQKGKLLRSYRFMNQELQDSGKELSNHQSLFLIPQFSS</sequence>
<name>A0A2G3A9A6_CAPAN</name>
<dbReference type="InterPro" id="IPR023395">
    <property type="entry name" value="MCP_dom_sf"/>
</dbReference>
<feature type="chain" id="PRO_5013834637" evidence="4">
    <location>
        <begin position="19"/>
        <end position="138"/>
    </location>
</feature>
<dbReference type="EMBL" id="AYRZ02000002">
    <property type="protein sequence ID" value="PHT90788.1"/>
    <property type="molecule type" value="Genomic_DNA"/>
</dbReference>
<comment type="caution">
    <text evidence="5">The sequence shown here is derived from an EMBL/GenBank/DDBJ whole genome shotgun (WGS) entry which is preliminary data.</text>
</comment>
<dbReference type="Gramene" id="PHT90788">
    <property type="protein sequence ID" value="PHT90788"/>
    <property type="gene ID" value="T459_05901"/>
</dbReference>
<evidence type="ECO:0000256" key="1">
    <source>
        <dbReference type="ARBA" id="ARBA00004370"/>
    </source>
</evidence>
<reference evidence="5 6" key="1">
    <citation type="journal article" date="2014" name="Nat. Genet.">
        <title>Genome sequence of the hot pepper provides insights into the evolution of pungency in Capsicum species.</title>
        <authorList>
            <person name="Kim S."/>
            <person name="Park M."/>
            <person name="Yeom S.I."/>
            <person name="Kim Y.M."/>
            <person name="Lee J.M."/>
            <person name="Lee H.A."/>
            <person name="Seo E."/>
            <person name="Choi J."/>
            <person name="Cheong K."/>
            <person name="Kim K.T."/>
            <person name="Jung K."/>
            <person name="Lee G.W."/>
            <person name="Oh S.K."/>
            <person name="Bae C."/>
            <person name="Kim S.B."/>
            <person name="Lee H.Y."/>
            <person name="Kim S.Y."/>
            <person name="Kim M.S."/>
            <person name="Kang B.C."/>
            <person name="Jo Y.D."/>
            <person name="Yang H.B."/>
            <person name="Jeong H.J."/>
            <person name="Kang W.H."/>
            <person name="Kwon J.K."/>
            <person name="Shin C."/>
            <person name="Lim J.Y."/>
            <person name="Park J.H."/>
            <person name="Huh J.H."/>
            <person name="Kim J.S."/>
            <person name="Kim B.D."/>
            <person name="Cohen O."/>
            <person name="Paran I."/>
            <person name="Suh M.C."/>
            <person name="Lee S.B."/>
            <person name="Kim Y.K."/>
            <person name="Shin Y."/>
            <person name="Noh S.J."/>
            <person name="Park J."/>
            <person name="Seo Y.S."/>
            <person name="Kwon S.Y."/>
            <person name="Kim H.A."/>
            <person name="Park J.M."/>
            <person name="Kim H.J."/>
            <person name="Choi S.B."/>
            <person name="Bosland P.W."/>
            <person name="Reeves G."/>
            <person name="Jo S.H."/>
            <person name="Lee B.W."/>
            <person name="Cho H.T."/>
            <person name="Choi H.S."/>
            <person name="Lee M.S."/>
            <person name="Yu Y."/>
            <person name="Do Choi Y."/>
            <person name="Park B.S."/>
            <person name="van Deynze A."/>
            <person name="Ashrafi H."/>
            <person name="Hill T."/>
            <person name="Kim W.T."/>
            <person name="Pai H.S."/>
            <person name="Ahn H.K."/>
            <person name="Yeam I."/>
            <person name="Giovannoni J.J."/>
            <person name="Rose J.K."/>
            <person name="Sorensen I."/>
            <person name="Lee S.J."/>
            <person name="Kim R.W."/>
            <person name="Choi I.Y."/>
            <person name="Choi B.S."/>
            <person name="Lim J.S."/>
            <person name="Lee Y.H."/>
            <person name="Choi D."/>
        </authorList>
    </citation>
    <scope>NUCLEOTIDE SEQUENCE [LARGE SCALE GENOMIC DNA]</scope>
    <source>
        <strain evidence="6">cv. CM334</strain>
    </source>
</reference>
<feature type="signal peptide" evidence="4">
    <location>
        <begin position="1"/>
        <end position="18"/>
    </location>
</feature>
<accession>A0A2G3A9A6</accession>
<evidence type="ECO:0000256" key="4">
    <source>
        <dbReference type="SAM" id="SignalP"/>
    </source>
</evidence>
<evidence type="ECO:0000256" key="2">
    <source>
        <dbReference type="ARBA" id="ARBA00022692"/>
    </source>
</evidence>
<evidence type="ECO:0000256" key="3">
    <source>
        <dbReference type="ARBA" id="ARBA00023136"/>
    </source>
</evidence>
<keyword evidence="4" id="KW-0732">Signal</keyword>
<dbReference type="STRING" id="4072.A0A2G3A9A6"/>
<keyword evidence="6" id="KW-1185">Reference proteome</keyword>
<dbReference type="SUPFAM" id="SSF103506">
    <property type="entry name" value="Mitochondrial carrier"/>
    <property type="match status" value="1"/>
</dbReference>
<proteinExistence type="predicted"/>